<feature type="chain" id="PRO_5046017260" evidence="1">
    <location>
        <begin position="25"/>
        <end position="631"/>
    </location>
</feature>
<protein>
    <submittedName>
        <fullName evidence="2">Zinc-dependent metalloprotease</fullName>
    </submittedName>
</protein>
<keyword evidence="2" id="KW-0378">Hydrolase</keyword>
<dbReference type="EMBL" id="CP104874">
    <property type="protein sequence ID" value="WWF05657.1"/>
    <property type="molecule type" value="Genomic_DNA"/>
</dbReference>
<name>A0ABZ2FHM8_9MICO</name>
<keyword evidence="3" id="KW-1185">Reference proteome</keyword>
<evidence type="ECO:0000313" key="2">
    <source>
        <dbReference type="EMBL" id="WWF05657.1"/>
    </source>
</evidence>
<dbReference type="SUPFAM" id="SSF55486">
    <property type="entry name" value="Metalloproteases ('zincins'), catalytic domain"/>
    <property type="match status" value="1"/>
</dbReference>
<dbReference type="GO" id="GO:0008237">
    <property type="term" value="F:metallopeptidase activity"/>
    <property type="evidence" value="ECO:0007669"/>
    <property type="project" value="UniProtKB-KW"/>
</dbReference>
<gene>
    <name evidence="2" type="ORF">N5P18_01945</name>
</gene>
<reference evidence="2 3" key="1">
    <citation type="submission" date="2022-09" db="EMBL/GenBank/DDBJ databases">
        <title>Complete genome sequence of Janibacter terrae strain COS04-44, PCL-degrading bacteria isolated from oil spilled coast.</title>
        <authorList>
            <person name="Park H."/>
            <person name="Kim J.Y."/>
            <person name="An S.H."/>
            <person name="Lee C.M."/>
            <person name="Weon H.-Y."/>
        </authorList>
    </citation>
    <scope>NUCLEOTIDE SEQUENCE [LARGE SCALE GENOMIC DNA]</scope>
    <source>
        <strain evidence="2 3">COS04-44</strain>
    </source>
</reference>
<keyword evidence="1" id="KW-0732">Signal</keyword>
<keyword evidence="2" id="KW-0645">Protease</keyword>
<sequence>MRSRTLLAALLTAALSGTALTAQAQPTTSPDPQVRVTGTLVRTAVEEAGGRQHFGVLSEDRVVPVDGAGLEHTAPGSRVSIDVAVPRAVLRRSSPTAPTATLRAASRDTALAPGGDPLPVTEVLSAEAAPQAATSTRKITYVEVTPKGVTRDPVTSAVATRQVSAADAYWSDQSGGRIRMGAPTMKPHYTSIYTCSDDPMARFDEALVETGWRVEDNSSLVLALPRSTASTCGYGLGTLGATTSAPGLLHVADTRYPVLAHELGHNISLDHANSLMCSSRSDTRNLSDGSWDSGCREAAYGDSLDVMGVSGSTAPMLSSPQALAKGLMPSSAATAVGPGTTRVTLRPVSGMAGTRAAVVTNRGSGVKYWVELRAATGRDATNPLGQTTGVRVLRLNSKERTSVLLDPTPTGTRDNSMSLAAGRTLTSYDGTIAITTESVSSTQAVVRIANTSTPKSFALVAGPRITGTKGVGRTLTATNGSWSPSPSSYGYRWRRNGVAISGATGRTYTPTRWDAGRYLTVTVTARRTGYTSKSSVSPRVGIPIHATQRPYLVGTPRAWSRLTVYVGSWTPKPTSYAYRWYRDGRAISGATAKTYTVRSIDRGHRIQAKVIARRTGYSTGMQLTYSTTIRS</sequence>
<feature type="signal peptide" evidence="1">
    <location>
        <begin position="1"/>
        <end position="24"/>
    </location>
</feature>
<dbReference type="RefSeq" id="WP_338538515.1">
    <property type="nucleotide sequence ID" value="NZ_CP104874.1"/>
</dbReference>
<dbReference type="Gene3D" id="2.60.40.2700">
    <property type="match status" value="2"/>
</dbReference>
<keyword evidence="2" id="KW-0482">Metalloprotease</keyword>
<dbReference type="Proteomes" id="UP001381003">
    <property type="component" value="Chromosome"/>
</dbReference>
<organism evidence="2 3">
    <name type="scientific">Janibacter terrae</name>
    <dbReference type="NCBI Taxonomy" id="103817"/>
    <lineage>
        <taxon>Bacteria</taxon>
        <taxon>Bacillati</taxon>
        <taxon>Actinomycetota</taxon>
        <taxon>Actinomycetes</taxon>
        <taxon>Micrococcales</taxon>
        <taxon>Intrasporangiaceae</taxon>
        <taxon>Janibacter</taxon>
    </lineage>
</organism>
<evidence type="ECO:0000313" key="3">
    <source>
        <dbReference type="Proteomes" id="UP001381003"/>
    </source>
</evidence>
<evidence type="ECO:0000256" key="1">
    <source>
        <dbReference type="SAM" id="SignalP"/>
    </source>
</evidence>
<proteinExistence type="predicted"/>
<accession>A0ABZ2FHM8</accession>